<keyword evidence="1" id="KW-1133">Transmembrane helix</keyword>
<dbReference type="AlphaFoldDB" id="A0A0P0NYM7"/>
<dbReference type="RefSeq" id="WP_062146061.1">
    <property type="nucleotide sequence ID" value="NZ_CP013002.1"/>
</dbReference>
<accession>A0A0P0NYM7</accession>
<feature type="transmembrane region" description="Helical" evidence="1">
    <location>
        <begin position="29"/>
        <end position="48"/>
    </location>
</feature>
<dbReference type="Proteomes" id="UP000056905">
    <property type="component" value="Chromosome"/>
</dbReference>
<dbReference type="EMBL" id="CP013002">
    <property type="protein sequence ID" value="ALL13247.1"/>
    <property type="molecule type" value="Genomic_DNA"/>
</dbReference>
<dbReference type="Gene3D" id="2.60.450.10">
    <property type="entry name" value="Lipopolysaccharide (LPS) transport protein A like domain"/>
    <property type="match status" value="1"/>
</dbReference>
<dbReference type="KEGG" id="chq:AQ619_07705"/>
<protein>
    <recommendedName>
        <fullName evidence="4">LPS export ABC transporter periplasmic protein LptC</fullName>
    </recommendedName>
</protein>
<dbReference type="Pfam" id="PF06835">
    <property type="entry name" value="LptC"/>
    <property type="match status" value="1"/>
</dbReference>
<evidence type="ECO:0008006" key="4">
    <source>
        <dbReference type="Google" id="ProtNLM"/>
    </source>
</evidence>
<keyword evidence="3" id="KW-1185">Reference proteome</keyword>
<evidence type="ECO:0000313" key="3">
    <source>
        <dbReference type="Proteomes" id="UP000056905"/>
    </source>
</evidence>
<proteinExistence type="predicted"/>
<evidence type="ECO:0000313" key="2">
    <source>
        <dbReference type="EMBL" id="ALL13247.1"/>
    </source>
</evidence>
<organism evidence="2 3">
    <name type="scientific">Caulobacter henricii</name>
    <dbReference type="NCBI Taxonomy" id="69395"/>
    <lineage>
        <taxon>Bacteria</taxon>
        <taxon>Pseudomonadati</taxon>
        <taxon>Pseudomonadota</taxon>
        <taxon>Alphaproteobacteria</taxon>
        <taxon>Caulobacterales</taxon>
        <taxon>Caulobacteraceae</taxon>
        <taxon>Caulobacter</taxon>
    </lineage>
</organism>
<dbReference type="STRING" id="69395.AQ619_07705"/>
<sequence>MIAIAPSSALVVRRKVRPRRRKSVSTLRLILPAIAVIVGGAIAVQATMRAAEAKSTRVATNAPLRMENPRFTGAMKDGRAFLIVAKAADRDQASPNRIALVSPQLTRGYGSSAPTQVIARKGTYDEESGALLLTGDVQIGNGTDYAFRTEKAVIDTRTGQVVGDGGVQGASGGNQVQADSYAVSDEGDRVVFKGRVRSRLTPGH</sequence>
<keyword evidence="1" id="KW-0472">Membrane</keyword>
<evidence type="ECO:0000256" key="1">
    <source>
        <dbReference type="SAM" id="Phobius"/>
    </source>
</evidence>
<gene>
    <name evidence="2" type="ORF">AQ619_07705</name>
</gene>
<dbReference type="OrthoDB" id="7202252at2"/>
<dbReference type="InterPro" id="IPR010664">
    <property type="entry name" value="LipoPS_assembly_LptC-rel"/>
</dbReference>
<name>A0A0P0NYM7_9CAUL</name>
<reference evidence="2 3" key="1">
    <citation type="submission" date="2015-10" db="EMBL/GenBank/DDBJ databases">
        <title>Conservation of the essential genome among Caulobacter and Brevundimonas species.</title>
        <authorList>
            <person name="Scott D."/>
            <person name="Ely B."/>
        </authorList>
    </citation>
    <scope>NUCLEOTIDE SEQUENCE [LARGE SCALE GENOMIC DNA]</scope>
    <source>
        <strain evidence="2 3">CB4</strain>
    </source>
</reference>
<keyword evidence="1" id="KW-0812">Transmembrane</keyword>